<feature type="region of interest" description="Disordered" evidence="13">
    <location>
        <begin position="46"/>
        <end position="109"/>
    </location>
</feature>
<feature type="compositionally biased region" description="Basic and acidic residues" evidence="13">
    <location>
        <begin position="46"/>
        <end position="62"/>
    </location>
</feature>
<dbReference type="STRING" id="1754191.A0A1Y1VMI1"/>
<evidence type="ECO:0000313" key="15">
    <source>
        <dbReference type="EMBL" id="ORX59355.1"/>
    </source>
</evidence>
<accession>A0A1Y1VMI1</accession>
<keyword evidence="4" id="KW-0808">Transferase</keyword>
<dbReference type="GO" id="GO:0016020">
    <property type="term" value="C:membrane"/>
    <property type="evidence" value="ECO:0007669"/>
    <property type="project" value="UniProtKB-SubCell"/>
</dbReference>
<proteinExistence type="predicted"/>
<keyword evidence="8" id="KW-0833">Ubl conjugation pathway</keyword>
<dbReference type="EMBL" id="MCFH01000003">
    <property type="protein sequence ID" value="ORX59355.1"/>
    <property type="molecule type" value="Genomic_DNA"/>
</dbReference>
<keyword evidence="10" id="KW-1133">Transmembrane helix</keyword>
<keyword evidence="5" id="KW-0812">Transmembrane</keyword>
<organism evidence="15 16">
    <name type="scientific">Piromyces finnis</name>
    <dbReference type="NCBI Taxonomy" id="1754191"/>
    <lineage>
        <taxon>Eukaryota</taxon>
        <taxon>Fungi</taxon>
        <taxon>Fungi incertae sedis</taxon>
        <taxon>Chytridiomycota</taxon>
        <taxon>Chytridiomycota incertae sedis</taxon>
        <taxon>Neocallimastigomycetes</taxon>
        <taxon>Neocallimastigales</taxon>
        <taxon>Neocallimastigaceae</taxon>
        <taxon>Piromyces</taxon>
    </lineage>
</organism>
<dbReference type="InterPro" id="IPR001841">
    <property type="entry name" value="Znf_RING"/>
</dbReference>
<dbReference type="InterPro" id="IPR013083">
    <property type="entry name" value="Znf_RING/FYVE/PHD"/>
</dbReference>
<dbReference type="Gene3D" id="3.30.40.10">
    <property type="entry name" value="Zinc/RING finger domain, C3HC4 (zinc finger)"/>
    <property type="match status" value="1"/>
</dbReference>
<dbReference type="GO" id="GO:0061630">
    <property type="term" value="F:ubiquitin protein ligase activity"/>
    <property type="evidence" value="ECO:0007669"/>
    <property type="project" value="UniProtKB-EC"/>
</dbReference>
<reference evidence="15 16" key="2">
    <citation type="submission" date="2016-08" db="EMBL/GenBank/DDBJ databases">
        <title>Pervasive Adenine N6-methylation of Active Genes in Fungi.</title>
        <authorList>
            <consortium name="DOE Joint Genome Institute"/>
            <person name="Mondo S.J."/>
            <person name="Dannebaum R.O."/>
            <person name="Kuo R.C."/>
            <person name="Labutti K."/>
            <person name="Haridas S."/>
            <person name="Kuo A."/>
            <person name="Salamov A."/>
            <person name="Ahrendt S.R."/>
            <person name="Lipzen A."/>
            <person name="Sullivan W."/>
            <person name="Andreopoulos W.B."/>
            <person name="Clum A."/>
            <person name="Lindquist E."/>
            <person name="Daum C."/>
            <person name="Ramamoorthy G.K."/>
            <person name="Gryganskyi A."/>
            <person name="Culley D."/>
            <person name="Magnuson J.K."/>
            <person name="James T.Y."/>
            <person name="O'Malley M.A."/>
            <person name="Stajich J.E."/>
            <person name="Spatafora J.W."/>
            <person name="Visel A."/>
            <person name="Grigoriev I.V."/>
        </authorList>
    </citation>
    <scope>NUCLEOTIDE SEQUENCE [LARGE SCALE GENOMIC DNA]</scope>
    <source>
        <strain evidence="16">finn</strain>
    </source>
</reference>
<evidence type="ECO:0000256" key="5">
    <source>
        <dbReference type="ARBA" id="ARBA00022692"/>
    </source>
</evidence>
<keyword evidence="16" id="KW-1185">Reference proteome</keyword>
<dbReference type="GO" id="GO:0006511">
    <property type="term" value="P:ubiquitin-dependent protein catabolic process"/>
    <property type="evidence" value="ECO:0007669"/>
    <property type="project" value="TreeGrafter"/>
</dbReference>
<keyword evidence="11" id="KW-0472">Membrane</keyword>
<feature type="domain" description="RING-type" evidence="14">
    <location>
        <begin position="127"/>
        <end position="169"/>
    </location>
</feature>
<comment type="subcellular location">
    <subcellularLocation>
        <location evidence="2">Membrane</location>
        <topology evidence="2">Multi-pass membrane protein</topology>
    </subcellularLocation>
</comment>
<evidence type="ECO:0000256" key="8">
    <source>
        <dbReference type="ARBA" id="ARBA00022786"/>
    </source>
</evidence>
<evidence type="ECO:0000256" key="13">
    <source>
        <dbReference type="SAM" id="MobiDB-lite"/>
    </source>
</evidence>
<evidence type="ECO:0000256" key="6">
    <source>
        <dbReference type="ARBA" id="ARBA00022723"/>
    </source>
</evidence>
<evidence type="ECO:0000256" key="11">
    <source>
        <dbReference type="ARBA" id="ARBA00023136"/>
    </source>
</evidence>
<feature type="compositionally biased region" description="Basic and acidic residues" evidence="13">
    <location>
        <begin position="87"/>
        <end position="102"/>
    </location>
</feature>
<dbReference type="Pfam" id="PF13639">
    <property type="entry name" value="zf-RING_2"/>
    <property type="match status" value="1"/>
</dbReference>
<dbReference type="OrthoDB" id="8062037at2759"/>
<evidence type="ECO:0000256" key="2">
    <source>
        <dbReference type="ARBA" id="ARBA00004141"/>
    </source>
</evidence>
<dbReference type="SUPFAM" id="SSF57850">
    <property type="entry name" value="RING/U-box"/>
    <property type="match status" value="1"/>
</dbReference>
<feature type="compositionally biased region" description="Low complexity" evidence="13">
    <location>
        <begin position="63"/>
        <end position="85"/>
    </location>
</feature>
<dbReference type="SMART" id="SM00184">
    <property type="entry name" value="RING"/>
    <property type="match status" value="1"/>
</dbReference>
<dbReference type="EC" id="2.3.2.27" evidence="3"/>
<dbReference type="AlphaFoldDB" id="A0A1Y1VMI1"/>
<evidence type="ECO:0000256" key="1">
    <source>
        <dbReference type="ARBA" id="ARBA00000900"/>
    </source>
</evidence>
<comment type="caution">
    <text evidence="15">The sequence shown here is derived from an EMBL/GenBank/DDBJ whole genome shotgun (WGS) entry which is preliminary data.</text>
</comment>
<evidence type="ECO:0000256" key="3">
    <source>
        <dbReference type="ARBA" id="ARBA00012483"/>
    </source>
</evidence>
<dbReference type="PANTHER" id="PTHR45977">
    <property type="entry name" value="TARGET OF ERK KINASE MPK-1"/>
    <property type="match status" value="1"/>
</dbReference>
<dbReference type="PANTHER" id="PTHR45977:SF4">
    <property type="entry name" value="RING-TYPE DOMAIN-CONTAINING PROTEIN"/>
    <property type="match status" value="1"/>
</dbReference>
<protein>
    <recommendedName>
        <fullName evidence="3">RING-type E3 ubiquitin transferase</fullName>
        <ecNumber evidence="3">2.3.2.27</ecNumber>
    </recommendedName>
</protein>
<reference evidence="15 16" key="1">
    <citation type="submission" date="2016-08" db="EMBL/GenBank/DDBJ databases">
        <title>Genomes of anaerobic fungi encode conserved fungal cellulosomes for biomass hydrolysis.</title>
        <authorList>
            <consortium name="DOE Joint Genome Institute"/>
            <person name="Haitjema C.H."/>
            <person name="Gilmore S.P."/>
            <person name="Henske J.K."/>
            <person name="Solomon K.V."/>
            <person name="De Groot R."/>
            <person name="Kuo A."/>
            <person name="Mondo S.J."/>
            <person name="Salamov A.A."/>
            <person name="Labutti K."/>
            <person name="Zhao Z."/>
            <person name="Chiniquy J."/>
            <person name="Barry K."/>
            <person name="Brewer H.M."/>
            <person name="Purvine S.O."/>
            <person name="Wright A.T."/>
            <person name="Boxma B."/>
            <person name="Van Alen T."/>
            <person name="Hackstein J.H."/>
            <person name="Baker S.E."/>
            <person name="Grigoriev I.V."/>
            <person name="O'Malley M.A."/>
        </authorList>
    </citation>
    <scope>NUCLEOTIDE SEQUENCE [LARGE SCALE GENOMIC DNA]</scope>
    <source>
        <strain evidence="16">finn</strain>
    </source>
</reference>
<dbReference type="Proteomes" id="UP000193719">
    <property type="component" value="Unassembled WGS sequence"/>
</dbReference>
<dbReference type="GO" id="GO:0016567">
    <property type="term" value="P:protein ubiquitination"/>
    <property type="evidence" value="ECO:0007669"/>
    <property type="project" value="TreeGrafter"/>
</dbReference>
<dbReference type="GO" id="GO:0008270">
    <property type="term" value="F:zinc ion binding"/>
    <property type="evidence" value="ECO:0007669"/>
    <property type="project" value="UniProtKB-KW"/>
</dbReference>
<keyword evidence="9" id="KW-0862">Zinc</keyword>
<evidence type="ECO:0000256" key="7">
    <source>
        <dbReference type="ARBA" id="ARBA00022771"/>
    </source>
</evidence>
<comment type="catalytic activity">
    <reaction evidence="1">
        <text>S-ubiquitinyl-[E2 ubiquitin-conjugating enzyme]-L-cysteine + [acceptor protein]-L-lysine = [E2 ubiquitin-conjugating enzyme]-L-cysteine + N(6)-ubiquitinyl-[acceptor protein]-L-lysine.</text>
        <dbReference type="EC" id="2.3.2.27"/>
    </reaction>
</comment>
<feature type="non-terminal residue" evidence="15">
    <location>
        <position position="170"/>
    </location>
</feature>
<name>A0A1Y1VMI1_9FUNG</name>
<keyword evidence="6" id="KW-0479">Metal-binding</keyword>
<evidence type="ECO:0000256" key="10">
    <source>
        <dbReference type="ARBA" id="ARBA00022989"/>
    </source>
</evidence>
<evidence type="ECO:0000256" key="12">
    <source>
        <dbReference type="PROSITE-ProRule" id="PRU00175"/>
    </source>
</evidence>
<dbReference type="CDD" id="cd16448">
    <property type="entry name" value="RING-H2"/>
    <property type="match status" value="1"/>
</dbReference>
<sequence>MLYEDLLELGELFENVRTRNATEADLQRDHSLYTYDAKKKTFILKEEKKTKETSKNKKEASKNEASSSSSSTAINGKASTTSNTSKKQKEKEKVESIVKEDDNTSPTFGKNKTVGIREMLGSTGNSCTICLCEYEDKDEIRVLHCKHAFHKQCIDEWISKYVNNCPICRG</sequence>
<evidence type="ECO:0000256" key="9">
    <source>
        <dbReference type="ARBA" id="ARBA00022833"/>
    </source>
</evidence>
<evidence type="ECO:0000313" key="16">
    <source>
        <dbReference type="Proteomes" id="UP000193719"/>
    </source>
</evidence>
<dbReference type="PROSITE" id="PS50089">
    <property type="entry name" value="ZF_RING_2"/>
    <property type="match status" value="1"/>
</dbReference>
<evidence type="ECO:0000259" key="14">
    <source>
        <dbReference type="PROSITE" id="PS50089"/>
    </source>
</evidence>
<evidence type="ECO:0000256" key="4">
    <source>
        <dbReference type="ARBA" id="ARBA00022679"/>
    </source>
</evidence>
<keyword evidence="7 12" id="KW-0863">Zinc-finger</keyword>
<gene>
    <name evidence="15" type="ORF">BCR36DRAFT_249279</name>
</gene>